<dbReference type="PANTHER" id="PTHR42743">
    <property type="entry name" value="AMINO-ACID AMINOTRANSFERASE"/>
    <property type="match status" value="1"/>
</dbReference>
<gene>
    <name evidence="3" type="ORF">NF685_07070</name>
</gene>
<dbReference type="InterPro" id="IPR050571">
    <property type="entry name" value="Class-IV_PLP-Dep_Aminotrnsfr"/>
</dbReference>
<dbReference type="SUPFAM" id="SSF56752">
    <property type="entry name" value="D-aminoacid aminotransferase-like PLP-dependent enzymes"/>
    <property type="match status" value="1"/>
</dbReference>
<evidence type="ECO:0000256" key="1">
    <source>
        <dbReference type="ARBA" id="ARBA00009320"/>
    </source>
</evidence>
<dbReference type="Gene3D" id="3.20.10.10">
    <property type="entry name" value="D-amino Acid Aminotransferase, subunit A, domain 2"/>
    <property type="match status" value="1"/>
</dbReference>
<keyword evidence="3" id="KW-0808">Transferase</keyword>
<reference evidence="3 4" key="1">
    <citation type="submission" date="2022-06" db="EMBL/GenBank/DDBJ databases">
        <title>Whole-genome of Asaia lannensis strain LMG 27011T.</title>
        <authorList>
            <person name="Sombolestani A."/>
        </authorList>
    </citation>
    <scope>NUCLEOTIDE SEQUENCE [LARGE SCALE GENOMIC DNA]</scope>
    <source>
        <strain evidence="3 4">NBRC 102526</strain>
    </source>
</reference>
<evidence type="ECO:0000313" key="4">
    <source>
        <dbReference type="Proteomes" id="UP001523401"/>
    </source>
</evidence>
<evidence type="ECO:0000313" key="3">
    <source>
        <dbReference type="EMBL" id="MCO6159784.1"/>
    </source>
</evidence>
<dbReference type="InterPro" id="IPR001544">
    <property type="entry name" value="Aminotrans_IV"/>
</dbReference>
<dbReference type="Pfam" id="PF01063">
    <property type="entry name" value="Aminotran_4"/>
    <property type="match status" value="1"/>
</dbReference>
<dbReference type="Proteomes" id="UP001523401">
    <property type="component" value="Unassembled WGS sequence"/>
</dbReference>
<comment type="caution">
    <text evidence="3">The sequence shown here is derived from an EMBL/GenBank/DDBJ whole genome shotgun (WGS) entry which is preliminary data.</text>
</comment>
<sequence length="269" mass="29004">MNFVWHNASLVEAGSVRIDPTDRGFLLGDGLFETMRLEKGRILRLEAHLRRLAEGASLLQIPLPDTDLLRHALHEVSSANGAMQAALRLTLTRGVGPRGLLPPAMPETTLLITQAALPAPSGPCRLHFSRYRRDGASPLSRIKHLNYLPQILARMEADKAGYDDALLMSADGCHIAEASAATLIVSDGETLLTPPLDDGALAGTARAALLESGWGIERRLTPDDLRNAQAAWLINSLSVRAISRIGAHPLPQDAQCQARIEGLLFCAPD</sequence>
<dbReference type="PANTHER" id="PTHR42743:SF2">
    <property type="entry name" value="AMINODEOXYCHORISMATE LYASE"/>
    <property type="match status" value="1"/>
</dbReference>
<dbReference type="GO" id="GO:0008483">
    <property type="term" value="F:transaminase activity"/>
    <property type="evidence" value="ECO:0007669"/>
    <property type="project" value="UniProtKB-KW"/>
</dbReference>
<comment type="similarity">
    <text evidence="1">Belongs to the class-IV pyridoxal-phosphate-dependent aminotransferase family.</text>
</comment>
<dbReference type="RefSeq" id="WP_252849123.1">
    <property type="nucleotide sequence ID" value="NZ_BAPW01000010.1"/>
</dbReference>
<name>A0ABT1CFY8_9PROT</name>
<dbReference type="InterPro" id="IPR036038">
    <property type="entry name" value="Aminotransferase-like"/>
</dbReference>
<protein>
    <recommendedName>
        <fullName evidence="2">Probable branched-chain-amino-acid aminotransferase</fullName>
    </recommendedName>
</protein>
<accession>A0ABT1CFY8</accession>
<organism evidence="3 4">
    <name type="scientific">Asaia lannensis NBRC 102526</name>
    <dbReference type="NCBI Taxonomy" id="1307926"/>
    <lineage>
        <taxon>Bacteria</taxon>
        <taxon>Pseudomonadati</taxon>
        <taxon>Pseudomonadota</taxon>
        <taxon>Alphaproteobacteria</taxon>
        <taxon>Acetobacterales</taxon>
        <taxon>Acetobacteraceae</taxon>
        <taxon>Asaia</taxon>
    </lineage>
</organism>
<dbReference type="InterPro" id="IPR043131">
    <property type="entry name" value="BCAT-like_N"/>
</dbReference>
<keyword evidence="4" id="KW-1185">Reference proteome</keyword>
<dbReference type="InterPro" id="IPR043132">
    <property type="entry name" value="BCAT-like_C"/>
</dbReference>
<proteinExistence type="inferred from homology"/>
<dbReference type="Gene3D" id="3.30.470.10">
    <property type="match status" value="1"/>
</dbReference>
<keyword evidence="3" id="KW-0032">Aminotransferase</keyword>
<evidence type="ECO:0000256" key="2">
    <source>
        <dbReference type="ARBA" id="ARBA00014472"/>
    </source>
</evidence>
<dbReference type="EMBL" id="JAMXQU010000004">
    <property type="protein sequence ID" value="MCO6159784.1"/>
    <property type="molecule type" value="Genomic_DNA"/>
</dbReference>